<dbReference type="AlphaFoldDB" id="A0A401XN32"/>
<sequence>MKKIAHPLTIFLVFLFNLNAQKTTNRILFIFDSSNSMQARWESATRMDVAKRFLAELIDSIAQLKNSDVELALRLYGHSKGFPPQDCNDTRLVVPFEPNNHQKIKRIIQNLRPMGTTPIAQSLEKAADDFPTCKSCRNLIILITDGIEECGGDPCAVSERLQTAGIVIRPFVIGIGLDEHQRKAMQCVGRYYDAAREEDFRTVLGLVISQALEQTTYQINLLDAGNLPSETDVAFTVFDQKSNKVALRMMHTLNSRGVPDTLPGDPLLTYRIVVHSIPEVEIRDVTLATGKHNVVAIPLPRGRLSVKTQKLIGYKELKILLRNEKGEILNILDINTDARVLAGRYHIEVLTNPPYRTQIGINPAELTSVEVPVAGVLSFQAATVGYGTVIDADGHRVIDLDENSTRHTIPMQPGRYTLVFRPKSARDIFFSFSKDFEIVSGSTTIVKAN</sequence>
<dbReference type="OrthoDB" id="5348860at2"/>
<dbReference type="SUPFAM" id="SSF53300">
    <property type="entry name" value="vWA-like"/>
    <property type="match status" value="1"/>
</dbReference>
<protein>
    <recommendedName>
        <fullName evidence="1">VWFA domain-containing protein</fullName>
    </recommendedName>
</protein>
<dbReference type="Pfam" id="PF00092">
    <property type="entry name" value="VWA"/>
    <property type="match status" value="1"/>
</dbReference>
<gene>
    <name evidence="2" type="ORF">JCM31826_18920</name>
</gene>
<feature type="domain" description="VWFA" evidence="1">
    <location>
        <begin position="26"/>
        <end position="215"/>
    </location>
</feature>
<evidence type="ECO:0000313" key="3">
    <source>
        <dbReference type="Proteomes" id="UP000286715"/>
    </source>
</evidence>
<dbReference type="RefSeq" id="WP_124398468.1">
    <property type="nucleotide sequence ID" value="NZ_BHZE01000023.1"/>
</dbReference>
<dbReference type="Proteomes" id="UP000286715">
    <property type="component" value="Unassembled WGS sequence"/>
</dbReference>
<organism evidence="2 3">
    <name type="scientific">Thermaurantimonas aggregans</name>
    <dbReference type="NCBI Taxonomy" id="2173829"/>
    <lineage>
        <taxon>Bacteria</taxon>
        <taxon>Pseudomonadati</taxon>
        <taxon>Bacteroidota</taxon>
        <taxon>Flavobacteriia</taxon>
        <taxon>Flavobacteriales</taxon>
        <taxon>Schleiferiaceae</taxon>
        <taxon>Thermaurantimonas</taxon>
    </lineage>
</organism>
<dbReference type="InterPro" id="IPR002035">
    <property type="entry name" value="VWF_A"/>
</dbReference>
<proteinExistence type="predicted"/>
<reference evidence="2 3" key="1">
    <citation type="submission" date="2018-11" db="EMBL/GenBank/DDBJ databases">
        <title>Schleiferia aggregans sp. nov., a moderately thermophilic heterotrophic bacterium isolated from microbial mats at a terrestrial hot spring.</title>
        <authorList>
            <person name="Iino T."/>
            <person name="Ohkuma M."/>
            <person name="Haruta S."/>
        </authorList>
    </citation>
    <scope>NUCLEOTIDE SEQUENCE [LARGE SCALE GENOMIC DNA]</scope>
    <source>
        <strain evidence="2 3">LA</strain>
    </source>
</reference>
<dbReference type="SMART" id="SM00327">
    <property type="entry name" value="VWA"/>
    <property type="match status" value="1"/>
</dbReference>
<keyword evidence="3" id="KW-1185">Reference proteome</keyword>
<name>A0A401XN32_9FLAO</name>
<evidence type="ECO:0000313" key="2">
    <source>
        <dbReference type="EMBL" id="GCD78410.1"/>
    </source>
</evidence>
<evidence type="ECO:0000259" key="1">
    <source>
        <dbReference type="PROSITE" id="PS50234"/>
    </source>
</evidence>
<dbReference type="EMBL" id="BHZE01000023">
    <property type="protein sequence ID" value="GCD78410.1"/>
    <property type="molecule type" value="Genomic_DNA"/>
</dbReference>
<dbReference type="InterPro" id="IPR036465">
    <property type="entry name" value="vWFA_dom_sf"/>
</dbReference>
<accession>A0A401XN32</accession>
<dbReference type="Gene3D" id="3.40.50.410">
    <property type="entry name" value="von Willebrand factor, type A domain"/>
    <property type="match status" value="1"/>
</dbReference>
<comment type="caution">
    <text evidence="2">The sequence shown here is derived from an EMBL/GenBank/DDBJ whole genome shotgun (WGS) entry which is preliminary data.</text>
</comment>
<dbReference type="PROSITE" id="PS50234">
    <property type="entry name" value="VWFA"/>
    <property type="match status" value="1"/>
</dbReference>